<dbReference type="Proteomes" id="UP001208041">
    <property type="component" value="Unassembled WGS sequence"/>
</dbReference>
<dbReference type="PANTHER" id="PTHR43424">
    <property type="entry name" value="LOCUS PUTATIVE PROTEIN 1-RELATED"/>
    <property type="match status" value="1"/>
</dbReference>
<evidence type="ECO:0000313" key="2">
    <source>
        <dbReference type="EMBL" id="MCV6823108.1"/>
    </source>
</evidence>
<sequence length="407" mass="43225">MLVSLAFVSVLSFALPASEYGKLAVVLSAAMICSAIGSFGQYDLLVRDLSKSSPDREGFKKQIAVSTNWAFWGGIACGSAASMLLLFGGFGYRLAIAVLALSSLLSISFAWSGAARARGENFWSLAPREILWRLAVVIITGGLLVIDVQISAASMGLLLVAVLLLFLLLQGQKLGFRLRWITLAKPARLRTQRAKCSFDLMIGQVAAVGLSTVDIVIVGLMISETAAAEYFPANRIALAVSTVTFALYLVISPLVSATHSKFDREKLEFWASIATAASVSISILIGALIWVGYPLVSMLFATATSPTATALTILILAQVLQASLGFGNAFLAMTGRERALRKIEFWGLVFGLMFMAIAALSGSIVLVAGARLIAVVAKKAVVAYTAYKLTGFAPFSLKAPTKALRHA</sequence>
<keyword evidence="1" id="KW-0812">Transmembrane</keyword>
<feature type="transmembrane region" description="Helical" evidence="1">
    <location>
        <begin position="235"/>
        <end position="257"/>
    </location>
</feature>
<name>A0AAE3LQ32_9RHOB</name>
<feature type="transmembrane region" description="Helical" evidence="1">
    <location>
        <begin position="313"/>
        <end position="333"/>
    </location>
</feature>
<evidence type="ECO:0000256" key="1">
    <source>
        <dbReference type="SAM" id="Phobius"/>
    </source>
</evidence>
<organism evidence="2 3">
    <name type="scientific">Halocynthiibacter halioticoli</name>
    <dbReference type="NCBI Taxonomy" id="2986804"/>
    <lineage>
        <taxon>Bacteria</taxon>
        <taxon>Pseudomonadati</taxon>
        <taxon>Pseudomonadota</taxon>
        <taxon>Alphaproteobacteria</taxon>
        <taxon>Rhodobacterales</taxon>
        <taxon>Paracoccaceae</taxon>
        <taxon>Halocynthiibacter</taxon>
    </lineage>
</organism>
<gene>
    <name evidence="2" type="ORF">OH136_00950</name>
</gene>
<keyword evidence="1" id="KW-0472">Membrane</keyword>
<feature type="transmembrane region" description="Helical" evidence="1">
    <location>
        <begin position="24"/>
        <end position="46"/>
    </location>
</feature>
<evidence type="ECO:0000313" key="3">
    <source>
        <dbReference type="Proteomes" id="UP001208041"/>
    </source>
</evidence>
<dbReference type="PANTHER" id="PTHR43424:SF1">
    <property type="entry name" value="LOCUS PUTATIVE PROTEIN 1-RELATED"/>
    <property type="match status" value="1"/>
</dbReference>
<reference evidence="2" key="1">
    <citation type="submission" date="2022-10" db="EMBL/GenBank/DDBJ databases">
        <authorList>
            <person name="Yue Y."/>
        </authorList>
    </citation>
    <scope>NUCLEOTIDE SEQUENCE</scope>
    <source>
        <strain evidence="2">Z654</strain>
    </source>
</reference>
<dbReference type="EMBL" id="JAOYFC010000001">
    <property type="protein sequence ID" value="MCV6823108.1"/>
    <property type="molecule type" value="Genomic_DNA"/>
</dbReference>
<keyword evidence="1" id="KW-1133">Transmembrane helix</keyword>
<comment type="caution">
    <text evidence="2">The sequence shown here is derived from an EMBL/GenBank/DDBJ whole genome shotgun (WGS) entry which is preliminary data.</text>
</comment>
<dbReference type="InterPro" id="IPR052556">
    <property type="entry name" value="PolySynth_Transporter"/>
</dbReference>
<feature type="transmembrane region" description="Helical" evidence="1">
    <location>
        <begin position="130"/>
        <end position="146"/>
    </location>
</feature>
<protein>
    <recommendedName>
        <fullName evidence="4">Polysaccharide biosynthesis protein</fullName>
    </recommendedName>
</protein>
<feature type="transmembrane region" description="Helical" evidence="1">
    <location>
        <begin position="94"/>
        <end position="114"/>
    </location>
</feature>
<feature type="transmembrane region" description="Helical" evidence="1">
    <location>
        <begin position="198"/>
        <end position="223"/>
    </location>
</feature>
<feature type="transmembrane region" description="Helical" evidence="1">
    <location>
        <begin position="67"/>
        <end position="88"/>
    </location>
</feature>
<proteinExistence type="predicted"/>
<keyword evidence="3" id="KW-1185">Reference proteome</keyword>
<accession>A0AAE3LQ32</accession>
<dbReference type="AlphaFoldDB" id="A0AAE3LQ32"/>
<feature type="transmembrane region" description="Helical" evidence="1">
    <location>
        <begin position="269"/>
        <end position="293"/>
    </location>
</feature>
<feature type="transmembrane region" description="Helical" evidence="1">
    <location>
        <begin position="345"/>
        <end position="370"/>
    </location>
</feature>
<feature type="transmembrane region" description="Helical" evidence="1">
    <location>
        <begin position="152"/>
        <end position="169"/>
    </location>
</feature>
<evidence type="ECO:0008006" key="4">
    <source>
        <dbReference type="Google" id="ProtNLM"/>
    </source>
</evidence>